<dbReference type="RefSeq" id="WP_344611562.1">
    <property type="nucleotide sequence ID" value="NZ_BAAARV010000016.1"/>
</dbReference>
<evidence type="ECO:0000256" key="4">
    <source>
        <dbReference type="SAM" id="SignalP"/>
    </source>
</evidence>
<feature type="compositionally biased region" description="Low complexity" evidence="2">
    <location>
        <begin position="69"/>
        <end position="83"/>
    </location>
</feature>
<proteinExistence type="predicted"/>
<evidence type="ECO:0000313" key="6">
    <source>
        <dbReference type="Proteomes" id="UP001501444"/>
    </source>
</evidence>
<keyword evidence="1" id="KW-0143">Chaperone</keyword>
<keyword evidence="6" id="KW-1185">Reference proteome</keyword>
<gene>
    <name evidence="5" type="ORF">GCM10010170_015520</name>
</gene>
<dbReference type="InterPro" id="IPR009012">
    <property type="entry name" value="GrpE_head"/>
</dbReference>
<evidence type="ECO:0000256" key="2">
    <source>
        <dbReference type="SAM" id="MobiDB-lite"/>
    </source>
</evidence>
<accession>A0ABN3FR60</accession>
<evidence type="ECO:0000256" key="1">
    <source>
        <dbReference type="ARBA" id="ARBA00023186"/>
    </source>
</evidence>
<dbReference type="SUPFAM" id="SSF51064">
    <property type="entry name" value="Head domain of nucleotide exchange factor GrpE"/>
    <property type="match status" value="1"/>
</dbReference>
<feature type="chain" id="PRO_5045823719" description="GrpE protein" evidence="4">
    <location>
        <begin position="23"/>
        <end position="287"/>
    </location>
</feature>
<dbReference type="InterPro" id="IPR000740">
    <property type="entry name" value="GrpE"/>
</dbReference>
<evidence type="ECO:0000313" key="5">
    <source>
        <dbReference type="EMBL" id="GAA2335584.1"/>
    </source>
</evidence>
<keyword evidence="3" id="KW-0472">Membrane</keyword>
<protein>
    <recommendedName>
        <fullName evidence="7">GrpE protein</fullName>
    </recommendedName>
</protein>
<evidence type="ECO:0000256" key="3">
    <source>
        <dbReference type="SAM" id="Phobius"/>
    </source>
</evidence>
<dbReference type="Proteomes" id="UP001501444">
    <property type="component" value="Unassembled WGS sequence"/>
</dbReference>
<feature type="signal peptide" evidence="4">
    <location>
        <begin position="1"/>
        <end position="22"/>
    </location>
</feature>
<feature type="compositionally biased region" description="Low complexity" evidence="2">
    <location>
        <begin position="45"/>
        <end position="62"/>
    </location>
</feature>
<name>A0ABN3FR60_9ACTN</name>
<dbReference type="EMBL" id="BAAARV010000016">
    <property type="protein sequence ID" value="GAA2335584.1"/>
    <property type="molecule type" value="Genomic_DNA"/>
</dbReference>
<feature type="region of interest" description="Disordered" evidence="2">
    <location>
        <begin position="45"/>
        <end position="83"/>
    </location>
</feature>
<sequence length="287" mass="28996">MIRSVRLATVALVLTGAALAVAALPAAGDPSPCVSTAASAVAPPSKPAAEAAAPPSKPATEPAAPPSKPASAPASQCAAAGDPASSGGSGAKLAVALVAVLVLAGAAGAFVFYQRRQRLAAAYGPAGYTGVAGPPSREAAGVTPFSAPPRTAPRTRPQGQDETRLAQALRDVAGSGISAALTQQADRLLARLGVTRAELVQAAVRFRDQLLERDPRAAARLLDALHDAGVRETVVEGVRVDGQRHEVVGSVPAPTPTLHDTVAETTQCGYVDGDRVLRLPKVLVYRA</sequence>
<keyword evidence="3" id="KW-0812">Transmembrane</keyword>
<reference evidence="5 6" key="1">
    <citation type="journal article" date="2019" name="Int. J. Syst. Evol. Microbiol.">
        <title>The Global Catalogue of Microorganisms (GCM) 10K type strain sequencing project: providing services to taxonomists for standard genome sequencing and annotation.</title>
        <authorList>
            <consortium name="The Broad Institute Genomics Platform"/>
            <consortium name="The Broad Institute Genome Sequencing Center for Infectious Disease"/>
            <person name="Wu L."/>
            <person name="Ma J."/>
        </authorList>
    </citation>
    <scope>NUCLEOTIDE SEQUENCE [LARGE SCALE GENOMIC DNA]</scope>
    <source>
        <strain evidence="5 6">JCM 3272</strain>
    </source>
</reference>
<dbReference type="Gene3D" id="2.30.22.10">
    <property type="entry name" value="Head domain of nucleotide exchange factor GrpE"/>
    <property type="match status" value="1"/>
</dbReference>
<dbReference type="Pfam" id="PF01025">
    <property type="entry name" value="GrpE"/>
    <property type="match status" value="1"/>
</dbReference>
<feature type="transmembrane region" description="Helical" evidence="3">
    <location>
        <begin position="93"/>
        <end position="113"/>
    </location>
</feature>
<comment type="caution">
    <text evidence="5">The sequence shown here is derived from an EMBL/GenBank/DDBJ whole genome shotgun (WGS) entry which is preliminary data.</text>
</comment>
<keyword evidence="4" id="KW-0732">Signal</keyword>
<evidence type="ECO:0008006" key="7">
    <source>
        <dbReference type="Google" id="ProtNLM"/>
    </source>
</evidence>
<feature type="region of interest" description="Disordered" evidence="2">
    <location>
        <begin position="134"/>
        <end position="162"/>
    </location>
</feature>
<organism evidence="5 6">
    <name type="scientific">Dactylosporangium salmoneum</name>
    <dbReference type="NCBI Taxonomy" id="53361"/>
    <lineage>
        <taxon>Bacteria</taxon>
        <taxon>Bacillati</taxon>
        <taxon>Actinomycetota</taxon>
        <taxon>Actinomycetes</taxon>
        <taxon>Micromonosporales</taxon>
        <taxon>Micromonosporaceae</taxon>
        <taxon>Dactylosporangium</taxon>
    </lineage>
</organism>
<keyword evidence="3" id="KW-1133">Transmembrane helix</keyword>